<keyword evidence="2" id="KW-1185">Reference proteome</keyword>
<accession>A0ABY7TID0</accession>
<dbReference type="Proteomes" id="UP001220395">
    <property type="component" value="Chromosome"/>
</dbReference>
<organism evidence="1 2">
    <name type="scientific">Sphingomonas naphthae</name>
    <dbReference type="NCBI Taxonomy" id="1813468"/>
    <lineage>
        <taxon>Bacteria</taxon>
        <taxon>Pseudomonadati</taxon>
        <taxon>Pseudomonadota</taxon>
        <taxon>Alphaproteobacteria</taxon>
        <taxon>Sphingomonadales</taxon>
        <taxon>Sphingomonadaceae</taxon>
        <taxon>Sphingomonas</taxon>
    </lineage>
</organism>
<proteinExistence type="predicted"/>
<protein>
    <submittedName>
        <fullName evidence="1">Uncharacterized protein</fullName>
    </submittedName>
</protein>
<reference evidence="1 2" key="1">
    <citation type="submission" date="2023-02" db="EMBL/GenBank/DDBJ databases">
        <title>Genome sequence of Sphingomonas naphthae.</title>
        <authorList>
            <person name="Kim S."/>
            <person name="Heo J."/>
            <person name="Kwon S.-W."/>
        </authorList>
    </citation>
    <scope>NUCLEOTIDE SEQUENCE [LARGE SCALE GENOMIC DNA]</scope>
    <source>
        <strain evidence="1 2">KACC 18716</strain>
    </source>
</reference>
<gene>
    <name evidence="1" type="ORF">PQ455_10565</name>
</gene>
<dbReference type="EMBL" id="CP117411">
    <property type="protein sequence ID" value="WCT72089.1"/>
    <property type="molecule type" value="Genomic_DNA"/>
</dbReference>
<name>A0ABY7TID0_9SPHN</name>
<evidence type="ECO:0000313" key="1">
    <source>
        <dbReference type="EMBL" id="WCT72089.1"/>
    </source>
</evidence>
<sequence>MPFNPGPPPIFGSLQNLLSPNTRFGREAVRDPRFVFDLRNGREPGRKVRDKVRTFITSAPPVTRPARREAR</sequence>
<evidence type="ECO:0000313" key="2">
    <source>
        <dbReference type="Proteomes" id="UP001220395"/>
    </source>
</evidence>